<comment type="caution">
    <text evidence="1">The sequence shown here is derived from an EMBL/GenBank/DDBJ whole genome shotgun (WGS) entry which is preliminary data.</text>
</comment>
<accession>A0A1Q3BNI3</accession>
<evidence type="ECO:0000313" key="1">
    <source>
        <dbReference type="EMBL" id="GAV69263.1"/>
    </source>
</evidence>
<proteinExistence type="predicted"/>
<organism evidence="1 2">
    <name type="scientific">Cephalotus follicularis</name>
    <name type="common">Albany pitcher plant</name>
    <dbReference type="NCBI Taxonomy" id="3775"/>
    <lineage>
        <taxon>Eukaryota</taxon>
        <taxon>Viridiplantae</taxon>
        <taxon>Streptophyta</taxon>
        <taxon>Embryophyta</taxon>
        <taxon>Tracheophyta</taxon>
        <taxon>Spermatophyta</taxon>
        <taxon>Magnoliopsida</taxon>
        <taxon>eudicotyledons</taxon>
        <taxon>Gunneridae</taxon>
        <taxon>Pentapetalae</taxon>
        <taxon>rosids</taxon>
        <taxon>fabids</taxon>
        <taxon>Oxalidales</taxon>
        <taxon>Cephalotaceae</taxon>
        <taxon>Cephalotus</taxon>
    </lineage>
</organism>
<dbReference type="AlphaFoldDB" id="A0A1Q3BNI3"/>
<dbReference type="EMBL" id="BDDD01000706">
    <property type="protein sequence ID" value="GAV69263.1"/>
    <property type="molecule type" value="Genomic_DNA"/>
</dbReference>
<evidence type="ECO:0000313" key="2">
    <source>
        <dbReference type="Proteomes" id="UP000187406"/>
    </source>
</evidence>
<name>A0A1Q3BNI3_CEPFO</name>
<gene>
    <name evidence="1" type="ORF">CFOL_v3_12764</name>
</gene>
<reference evidence="2" key="1">
    <citation type="submission" date="2016-04" db="EMBL/GenBank/DDBJ databases">
        <title>Cephalotus genome sequencing.</title>
        <authorList>
            <person name="Fukushima K."/>
            <person name="Hasebe M."/>
            <person name="Fang X."/>
        </authorList>
    </citation>
    <scope>NUCLEOTIDE SEQUENCE [LARGE SCALE GENOMIC DNA]</scope>
    <source>
        <strain evidence="2">cv. St1</strain>
    </source>
</reference>
<feature type="non-terminal residue" evidence="1">
    <location>
        <position position="1"/>
    </location>
</feature>
<keyword evidence="2" id="KW-1185">Reference proteome</keyword>
<protein>
    <recommendedName>
        <fullName evidence="3">Zf-RVT domain-containing protein</fullName>
    </recommendedName>
</protein>
<sequence length="177" mass="20301">ITKQGFRLITEENTLCSKVLKAKYYQYGHFLNARICPNPSYTWRSIHAAIPILKKGLKWRIANRVLTEVWKDKWIPGVDDPIAPSVTNILSPDARMSHVIDWNLGGWNQELVRKCFSMSIAQVILYIPLTQFRSEDRIIWPNNASGTYTVKSGSCLAFDFLHGERVANPHQGKMEKL</sequence>
<evidence type="ECO:0008006" key="3">
    <source>
        <dbReference type="Google" id="ProtNLM"/>
    </source>
</evidence>
<dbReference type="InParanoid" id="A0A1Q3BNI3"/>
<dbReference type="OrthoDB" id="1938246at2759"/>
<dbReference type="Proteomes" id="UP000187406">
    <property type="component" value="Unassembled WGS sequence"/>
</dbReference>